<keyword evidence="1" id="KW-1133">Transmembrane helix</keyword>
<evidence type="ECO:0000256" key="1">
    <source>
        <dbReference type="SAM" id="Phobius"/>
    </source>
</evidence>
<feature type="transmembrane region" description="Helical" evidence="1">
    <location>
        <begin position="52"/>
        <end position="72"/>
    </location>
</feature>
<organism evidence="2 3">
    <name type="scientific">Streptosporangium algeriense</name>
    <dbReference type="NCBI Taxonomy" id="1682748"/>
    <lineage>
        <taxon>Bacteria</taxon>
        <taxon>Bacillati</taxon>
        <taxon>Actinomycetota</taxon>
        <taxon>Actinomycetes</taxon>
        <taxon>Streptosporangiales</taxon>
        <taxon>Streptosporangiaceae</taxon>
        <taxon>Streptosporangium</taxon>
    </lineage>
</organism>
<keyword evidence="1" id="KW-0472">Membrane</keyword>
<name>A0ABW3DSF7_9ACTN</name>
<gene>
    <name evidence="2" type="ORF">ACFQ08_19725</name>
</gene>
<evidence type="ECO:0000313" key="3">
    <source>
        <dbReference type="Proteomes" id="UP001597024"/>
    </source>
</evidence>
<reference evidence="3" key="1">
    <citation type="journal article" date="2019" name="Int. J. Syst. Evol. Microbiol.">
        <title>The Global Catalogue of Microorganisms (GCM) 10K type strain sequencing project: providing services to taxonomists for standard genome sequencing and annotation.</title>
        <authorList>
            <consortium name="The Broad Institute Genomics Platform"/>
            <consortium name="The Broad Institute Genome Sequencing Center for Infectious Disease"/>
            <person name="Wu L."/>
            <person name="Ma J."/>
        </authorList>
    </citation>
    <scope>NUCLEOTIDE SEQUENCE [LARGE SCALE GENOMIC DNA]</scope>
    <source>
        <strain evidence="3">CCUG 62974</strain>
    </source>
</reference>
<accession>A0ABW3DSF7</accession>
<proteinExistence type="predicted"/>
<evidence type="ECO:0000313" key="2">
    <source>
        <dbReference type="EMBL" id="MFD0886783.1"/>
    </source>
</evidence>
<comment type="caution">
    <text evidence="2">The sequence shown here is derived from an EMBL/GenBank/DDBJ whole genome shotgun (WGS) entry which is preliminary data.</text>
</comment>
<sequence>MTPEEQPERMSADGKPMVGVTPRDVVHIRLGSFALIAAIGIGVLGFVAGLPWLTVVMALAAVVAVVDIVLAVRRQSHARKGTTTEAG</sequence>
<dbReference type="Proteomes" id="UP001597024">
    <property type="component" value="Unassembled WGS sequence"/>
</dbReference>
<evidence type="ECO:0008006" key="4">
    <source>
        <dbReference type="Google" id="ProtNLM"/>
    </source>
</evidence>
<dbReference type="EMBL" id="JBHTHX010000714">
    <property type="protein sequence ID" value="MFD0886783.1"/>
    <property type="molecule type" value="Genomic_DNA"/>
</dbReference>
<feature type="transmembrane region" description="Helical" evidence="1">
    <location>
        <begin position="26"/>
        <end position="46"/>
    </location>
</feature>
<keyword evidence="3" id="KW-1185">Reference proteome</keyword>
<keyword evidence="1" id="KW-0812">Transmembrane</keyword>
<protein>
    <recommendedName>
        <fullName evidence="4">DUF3040 domain-containing protein</fullName>
    </recommendedName>
</protein>